<evidence type="ECO:0000259" key="5">
    <source>
        <dbReference type="Pfam" id="PF23276"/>
    </source>
</evidence>
<feature type="domain" description="Pentatricopeptide repeat-containing protein-mitochondrial" evidence="5">
    <location>
        <begin position="506"/>
        <end position="622"/>
    </location>
</feature>
<proteinExistence type="inferred from homology"/>
<keyword evidence="6" id="KW-0808">Transferase</keyword>
<dbReference type="Pfam" id="PF23276">
    <property type="entry name" value="TPR_24"/>
    <property type="match status" value="1"/>
</dbReference>
<evidence type="ECO:0000256" key="1">
    <source>
        <dbReference type="ARBA" id="ARBA00007626"/>
    </source>
</evidence>
<reference evidence="6 7" key="1">
    <citation type="journal article" date="2017" name="Nature">
        <title>The Apostasia genome and the evolution of orchids.</title>
        <authorList>
            <person name="Zhang G.Q."/>
            <person name="Liu K.W."/>
            <person name="Li Z."/>
            <person name="Lohaus R."/>
            <person name="Hsiao Y.Y."/>
            <person name="Niu S.C."/>
            <person name="Wang J.Y."/>
            <person name="Lin Y.C."/>
            <person name="Xu Q."/>
            <person name="Chen L.J."/>
            <person name="Yoshida K."/>
            <person name="Fujiwara S."/>
            <person name="Wang Z.W."/>
            <person name="Zhang Y.Q."/>
            <person name="Mitsuda N."/>
            <person name="Wang M."/>
            <person name="Liu G.H."/>
            <person name="Pecoraro L."/>
            <person name="Huang H.X."/>
            <person name="Xiao X.J."/>
            <person name="Lin M."/>
            <person name="Wu X.Y."/>
            <person name="Wu W.L."/>
            <person name="Chen Y.Y."/>
            <person name="Chang S.B."/>
            <person name="Sakamoto S."/>
            <person name="Ohme-Takagi M."/>
            <person name="Yagi M."/>
            <person name="Zeng S.J."/>
            <person name="Shen C.Y."/>
            <person name="Yeh C.M."/>
            <person name="Luo Y.B."/>
            <person name="Tsai W.C."/>
            <person name="Van de Peer Y."/>
            <person name="Liu Z.J."/>
        </authorList>
    </citation>
    <scope>NUCLEOTIDE SEQUENCE [LARGE SCALE GENOMIC DNA]</scope>
    <source>
        <strain evidence="7">cv. Shenzhen</strain>
        <tissue evidence="6">Stem</tissue>
    </source>
</reference>
<dbReference type="OrthoDB" id="185373at2759"/>
<dbReference type="InterPro" id="IPR050667">
    <property type="entry name" value="PPR-containing_protein"/>
</dbReference>
<dbReference type="PROSITE" id="PS51375">
    <property type="entry name" value="PPR"/>
    <property type="match status" value="9"/>
</dbReference>
<evidence type="ECO:0000313" key="6">
    <source>
        <dbReference type="EMBL" id="PKA53043.1"/>
    </source>
</evidence>
<protein>
    <submittedName>
        <fullName evidence="6">Pentatricopeptide repeat-containing protein</fullName>
        <ecNumber evidence="6">2.1.1.204</ecNumber>
    </submittedName>
</protein>
<dbReference type="InterPro" id="IPR011990">
    <property type="entry name" value="TPR-like_helical_dom_sf"/>
</dbReference>
<dbReference type="Pfam" id="PF13041">
    <property type="entry name" value="PPR_2"/>
    <property type="match status" value="2"/>
</dbReference>
<feature type="repeat" description="PPR" evidence="3">
    <location>
        <begin position="530"/>
        <end position="564"/>
    </location>
</feature>
<feature type="repeat" description="PPR" evidence="3">
    <location>
        <begin position="460"/>
        <end position="494"/>
    </location>
</feature>
<dbReference type="GO" id="GO:0008168">
    <property type="term" value="F:methyltransferase activity"/>
    <property type="evidence" value="ECO:0007669"/>
    <property type="project" value="UniProtKB-KW"/>
</dbReference>
<keyword evidence="7" id="KW-1185">Reference proteome</keyword>
<dbReference type="NCBIfam" id="TIGR00756">
    <property type="entry name" value="PPR"/>
    <property type="match status" value="7"/>
</dbReference>
<dbReference type="Gene3D" id="1.25.40.10">
    <property type="entry name" value="Tetratricopeptide repeat domain"/>
    <property type="match status" value="6"/>
</dbReference>
<evidence type="ECO:0000256" key="3">
    <source>
        <dbReference type="PROSITE-ProRule" id="PRU00708"/>
    </source>
</evidence>
<feature type="repeat" description="PPR" evidence="3">
    <location>
        <begin position="241"/>
        <end position="275"/>
    </location>
</feature>
<dbReference type="PANTHER" id="PTHR47939:SF13">
    <property type="entry name" value="OS03G0201400 PROTEIN"/>
    <property type="match status" value="1"/>
</dbReference>
<keyword evidence="2" id="KW-0677">Repeat</keyword>
<keyword evidence="6" id="KW-0489">Methyltransferase</keyword>
<gene>
    <name evidence="6" type="ORF">AXF42_Ash002024</name>
</gene>
<comment type="similarity">
    <text evidence="1">Belongs to the PPR family. P subfamily.</text>
</comment>
<name>A0A2I0ABW3_9ASPA</name>
<dbReference type="Pfam" id="PF13812">
    <property type="entry name" value="PPR_3"/>
    <property type="match status" value="1"/>
</dbReference>
<feature type="repeat" description="PPR" evidence="3">
    <location>
        <begin position="171"/>
        <end position="205"/>
    </location>
</feature>
<dbReference type="Pfam" id="PF12854">
    <property type="entry name" value="PPR_1"/>
    <property type="match status" value="1"/>
</dbReference>
<dbReference type="GO" id="GO:0032259">
    <property type="term" value="P:methylation"/>
    <property type="evidence" value="ECO:0007669"/>
    <property type="project" value="UniProtKB-KW"/>
</dbReference>
<feature type="repeat" description="PPR" evidence="3">
    <location>
        <begin position="418"/>
        <end position="452"/>
    </location>
</feature>
<dbReference type="PANTHER" id="PTHR47939">
    <property type="entry name" value="MEMBRANE-ASSOCIATED SALT-INDUCIBLE PROTEIN-LIKE"/>
    <property type="match status" value="1"/>
</dbReference>
<feature type="repeat" description="PPR" evidence="3">
    <location>
        <begin position="311"/>
        <end position="345"/>
    </location>
</feature>
<dbReference type="InterPro" id="IPR002885">
    <property type="entry name" value="PPR_rpt"/>
</dbReference>
<evidence type="ECO:0000256" key="2">
    <source>
        <dbReference type="ARBA" id="ARBA00022737"/>
    </source>
</evidence>
<feature type="repeat" description="PPR" evidence="3">
    <location>
        <begin position="276"/>
        <end position="310"/>
    </location>
</feature>
<dbReference type="Pfam" id="PF01535">
    <property type="entry name" value="PPR"/>
    <property type="match status" value="2"/>
</dbReference>
<organism evidence="6 7">
    <name type="scientific">Apostasia shenzhenica</name>
    <dbReference type="NCBI Taxonomy" id="1088818"/>
    <lineage>
        <taxon>Eukaryota</taxon>
        <taxon>Viridiplantae</taxon>
        <taxon>Streptophyta</taxon>
        <taxon>Embryophyta</taxon>
        <taxon>Tracheophyta</taxon>
        <taxon>Spermatophyta</taxon>
        <taxon>Magnoliopsida</taxon>
        <taxon>Liliopsida</taxon>
        <taxon>Asparagales</taxon>
        <taxon>Orchidaceae</taxon>
        <taxon>Apostasioideae</taxon>
        <taxon>Apostasia</taxon>
    </lineage>
</organism>
<feature type="repeat" description="PPR" evidence="3">
    <location>
        <begin position="206"/>
        <end position="240"/>
    </location>
</feature>
<sequence>MATHSSSSAAGLASKTLTLKLLPKPAIFLAFSSSTSSPAAPSSVPPPAADLPPESADRRPLRGEHGKPPEKLDETICRMMFRRPWTTRLQNSICCLVPVFDQPLVLAVLRRSGEREAERSLRFFRWVEKTGFRHDPQTYAEIISILTRASMINHARCLLLDDMPKRLVSPDEHMFAALIDAYGRAGIPQEAVRIFNRLPELGIERSVLSYDVFFKAILRRGRVLMAKRVFNSMIRAGLRPAISTYNILIWGFCLSSKMETANRFFADMRERGLSPNVITYNTLLNGWVRATKMGEAQKVFDEMISASLVPNSVTYNLMIKGHVSSGNVDDGIRLFADMKSKELKVSERTYAALMPGLCDDQRRAPEALKVLEEMAEHKMTPKDNSIFLRLIASMCKAGDLDGALNVHDSMGSFQVPLDSLHYSMLIEGLCNGGRYEQAMEMLDELLEKGILLGLDSLPLNPSAYNPMIEYLSIHGYTSKAEVLFRQLMKRGVDDMVAVNHLIRGHAKEGNPEPSFEIMKIAARRGVVQLDADAYEILVNSFLKKGEPADARTVLDSMVEQGHLPSPALFRSVMAALVDDDRVQTASRVAKTMVEKGVKENADVIQKILEGLLVRGHVEEAIGRIDLMIANGCVPDLDSLVVSLCDNDKPIAALKLVDFTLERDYDVSFSSYDRLLDALYIADKILPAYSILCKIKAKGGVIDKKGCEALIKTLNSQGHTKQADILSRILSGNATLEARRTKKKKAAEAY</sequence>
<evidence type="ECO:0000313" key="7">
    <source>
        <dbReference type="Proteomes" id="UP000236161"/>
    </source>
</evidence>
<dbReference type="InterPro" id="IPR057027">
    <property type="entry name" value="TPR_mt"/>
</dbReference>
<feature type="region of interest" description="Disordered" evidence="4">
    <location>
        <begin position="34"/>
        <end position="70"/>
    </location>
</feature>
<dbReference type="EC" id="2.1.1.204" evidence="6"/>
<dbReference type="AlphaFoldDB" id="A0A2I0ABW3"/>
<accession>A0A2I0ABW3</accession>
<feature type="compositionally biased region" description="Basic and acidic residues" evidence="4">
    <location>
        <begin position="55"/>
        <end position="70"/>
    </location>
</feature>
<feature type="repeat" description="PPR" evidence="3">
    <location>
        <begin position="346"/>
        <end position="381"/>
    </location>
</feature>
<evidence type="ECO:0000256" key="4">
    <source>
        <dbReference type="SAM" id="MobiDB-lite"/>
    </source>
</evidence>
<dbReference type="SUPFAM" id="SSF81901">
    <property type="entry name" value="HCP-like"/>
    <property type="match status" value="1"/>
</dbReference>
<dbReference type="EMBL" id="KZ452001">
    <property type="protein sequence ID" value="PKA53043.1"/>
    <property type="molecule type" value="Genomic_DNA"/>
</dbReference>
<dbReference type="Proteomes" id="UP000236161">
    <property type="component" value="Unassembled WGS sequence"/>
</dbReference>